<keyword evidence="4" id="KW-0804">Transcription</keyword>
<evidence type="ECO:0000256" key="5">
    <source>
        <dbReference type="SAM" id="MobiDB-lite"/>
    </source>
</evidence>
<evidence type="ECO:0000256" key="2">
    <source>
        <dbReference type="ARBA" id="ARBA00023015"/>
    </source>
</evidence>
<evidence type="ECO:0000313" key="8">
    <source>
        <dbReference type="Proteomes" id="UP001597417"/>
    </source>
</evidence>
<dbReference type="Pfam" id="PF03466">
    <property type="entry name" value="LysR_substrate"/>
    <property type="match status" value="1"/>
</dbReference>
<dbReference type="PRINTS" id="PR00039">
    <property type="entry name" value="HTHLYSR"/>
</dbReference>
<dbReference type="SUPFAM" id="SSF46785">
    <property type="entry name" value="Winged helix' DNA-binding domain"/>
    <property type="match status" value="1"/>
</dbReference>
<feature type="domain" description="HTH lysR-type" evidence="6">
    <location>
        <begin position="7"/>
        <end position="64"/>
    </location>
</feature>
<dbReference type="InterPro" id="IPR005119">
    <property type="entry name" value="LysR_subst-bd"/>
</dbReference>
<feature type="region of interest" description="Disordered" evidence="5">
    <location>
        <begin position="304"/>
        <end position="326"/>
    </location>
</feature>
<evidence type="ECO:0000259" key="6">
    <source>
        <dbReference type="PROSITE" id="PS50931"/>
    </source>
</evidence>
<gene>
    <name evidence="7" type="ORF">ACFSXZ_09335</name>
</gene>
<dbReference type="PANTHER" id="PTHR30126">
    <property type="entry name" value="HTH-TYPE TRANSCRIPTIONAL REGULATOR"/>
    <property type="match status" value="1"/>
</dbReference>
<keyword evidence="2" id="KW-0805">Transcription regulation</keyword>
<dbReference type="PROSITE" id="PS50931">
    <property type="entry name" value="HTH_LYSR"/>
    <property type="match status" value="1"/>
</dbReference>
<keyword evidence="3" id="KW-0238">DNA-binding</keyword>
<dbReference type="Gene3D" id="1.10.10.10">
    <property type="entry name" value="Winged helix-like DNA-binding domain superfamily/Winged helix DNA-binding domain"/>
    <property type="match status" value="1"/>
</dbReference>
<dbReference type="PANTHER" id="PTHR30126:SF39">
    <property type="entry name" value="HTH-TYPE TRANSCRIPTIONAL REGULATOR CYSL"/>
    <property type="match status" value="1"/>
</dbReference>
<comment type="similarity">
    <text evidence="1">Belongs to the LysR transcriptional regulatory family.</text>
</comment>
<organism evidence="7 8">
    <name type="scientific">Amycolatopsis pigmentata</name>
    <dbReference type="NCBI Taxonomy" id="450801"/>
    <lineage>
        <taxon>Bacteria</taxon>
        <taxon>Bacillati</taxon>
        <taxon>Actinomycetota</taxon>
        <taxon>Actinomycetes</taxon>
        <taxon>Pseudonocardiales</taxon>
        <taxon>Pseudonocardiaceae</taxon>
        <taxon>Amycolatopsis</taxon>
    </lineage>
</organism>
<evidence type="ECO:0000313" key="7">
    <source>
        <dbReference type="EMBL" id="MFD2416535.1"/>
    </source>
</evidence>
<dbReference type="SUPFAM" id="SSF53850">
    <property type="entry name" value="Periplasmic binding protein-like II"/>
    <property type="match status" value="1"/>
</dbReference>
<dbReference type="InterPro" id="IPR036388">
    <property type="entry name" value="WH-like_DNA-bd_sf"/>
</dbReference>
<dbReference type="Gene3D" id="3.40.190.290">
    <property type="match status" value="1"/>
</dbReference>
<dbReference type="InterPro" id="IPR000847">
    <property type="entry name" value="LysR_HTH_N"/>
</dbReference>
<accession>A0ABW5FND4</accession>
<dbReference type="EMBL" id="JBHUKR010000006">
    <property type="protein sequence ID" value="MFD2416535.1"/>
    <property type="molecule type" value="Genomic_DNA"/>
</dbReference>
<keyword evidence="8" id="KW-1185">Reference proteome</keyword>
<dbReference type="InterPro" id="IPR036390">
    <property type="entry name" value="WH_DNA-bd_sf"/>
</dbReference>
<dbReference type="Pfam" id="PF00126">
    <property type="entry name" value="HTH_1"/>
    <property type="match status" value="1"/>
</dbReference>
<sequence>MKLDNRISLQKLEVFCLVVELGSVSRAAEKLFVTQPVVSAHLHSLEQRIGVALFRRVGRGIELTESGQTVCSWAQELLSRRDDLAQELDDLVKGTVGAVSLGSSMSVGNYLLPPILIDFRKEWPGASLTLTIYTPELALEAVRTGHQDFCVIAANAALESDALVAELIGKLRFVLVASPTDESVGDCVTVDGLRNLSWVAPPRGLTVRRSQDNALASLGVTSRDVSIEMGSAEAMKQAIRANIGVALLWEASVREDLDSGVLREVAIEGPDLFDNLYIVKHRSKRLTPLQSKLYARLRGMLDTEPNAFSTTGPESPDPPAGGNDRR</sequence>
<comment type="caution">
    <text evidence="7">The sequence shown here is derived from an EMBL/GenBank/DDBJ whole genome shotgun (WGS) entry which is preliminary data.</text>
</comment>
<evidence type="ECO:0000256" key="3">
    <source>
        <dbReference type="ARBA" id="ARBA00023125"/>
    </source>
</evidence>
<name>A0ABW5FND4_9PSEU</name>
<reference evidence="8" key="1">
    <citation type="journal article" date="2019" name="Int. J. Syst. Evol. Microbiol.">
        <title>The Global Catalogue of Microorganisms (GCM) 10K type strain sequencing project: providing services to taxonomists for standard genome sequencing and annotation.</title>
        <authorList>
            <consortium name="The Broad Institute Genomics Platform"/>
            <consortium name="The Broad Institute Genome Sequencing Center for Infectious Disease"/>
            <person name="Wu L."/>
            <person name="Ma J."/>
        </authorList>
    </citation>
    <scope>NUCLEOTIDE SEQUENCE [LARGE SCALE GENOMIC DNA]</scope>
    <source>
        <strain evidence="8">CGMCC 4.7645</strain>
    </source>
</reference>
<protein>
    <submittedName>
        <fullName evidence="7">LysR family transcriptional regulator</fullName>
    </submittedName>
</protein>
<proteinExistence type="inferred from homology"/>
<evidence type="ECO:0000256" key="4">
    <source>
        <dbReference type="ARBA" id="ARBA00023163"/>
    </source>
</evidence>
<dbReference type="RefSeq" id="WP_378263407.1">
    <property type="nucleotide sequence ID" value="NZ_JBHUKR010000006.1"/>
</dbReference>
<dbReference type="Proteomes" id="UP001597417">
    <property type="component" value="Unassembled WGS sequence"/>
</dbReference>
<evidence type="ECO:0000256" key="1">
    <source>
        <dbReference type="ARBA" id="ARBA00009437"/>
    </source>
</evidence>